<dbReference type="STRING" id="60137.SAMN04488041_1132"/>
<evidence type="ECO:0000256" key="1">
    <source>
        <dbReference type="SAM" id="Phobius"/>
    </source>
</evidence>
<organism evidence="2 3">
    <name type="scientific">Sulfitobacter pontiacus</name>
    <dbReference type="NCBI Taxonomy" id="60137"/>
    <lineage>
        <taxon>Bacteria</taxon>
        <taxon>Pseudomonadati</taxon>
        <taxon>Pseudomonadota</taxon>
        <taxon>Alphaproteobacteria</taxon>
        <taxon>Rhodobacterales</taxon>
        <taxon>Roseobacteraceae</taxon>
        <taxon>Sulfitobacter</taxon>
    </lineage>
</organism>
<protein>
    <submittedName>
        <fullName evidence="2">Uncharacterized protein</fullName>
    </submittedName>
</protein>
<keyword evidence="1" id="KW-0472">Membrane</keyword>
<name>A0A1H3DTU2_9RHOB</name>
<dbReference type="EMBL" id="FNNB01000013">
    <property type="protein sequence ID" value="SDX69825.1"/>
    <property type="molecule type" value="Genomic_DNA"/>
</dbReference>
<dbReference type="RefSeq" id="WP_005848423.1">
    <property type="nucleotide sequence ID" value="NZ_FNNB01000013.1"/>
</dbReference>
<accession>A0A1H3DTU2</accession>
<reference evidence="3" key="1">
    <citation type="submission" date="2016-10" db="EMBL/GenBank/DDBJ databases">
        <authorList>
            <person name="Varghese N."/>
            <person name="Submissions S."/>
        </authorList>
    </citation>
    <scope>NUCLEOTIDE SEQUENCE [LARGE SCALE GENOMIC DNA]</scope>
    <source>
        <strain evidence="3">DSM 10014</strain>
    </source>
</reference>
<dbReference type="AlphaFoldDB" id="A0A1H3DTU2"/>
<proteinExistence type="predicted"/>
<keyword evidence="1" id="KW-0812">Transmembrane</keyword>
<sequence>MFETFLSAEPMIRLAAFLGVLVAMALWEVAAPRRRRQIPRVIR</sequence>
<gene>
    <name evidence="2" type="ORF">SAMN04488041_1132</name>
</gene>
<keyword evidence="1" id="KW-1133">Transmembrane helix</keyword>
<evidence type="ECO:0000313" key="3">
    <source>
        <dbReference type="Proteomes" id="UP000183076"/>
    </source>
</evidence>
<feature type="transmembrane region" description="Helical" evidence="1">
    <location>
        <begin position="12"/>
        <end position="30"/>
    </location>
</feature>
<dbReference type="Proteomes" id="UP000183076">
    <property type="component" value="Unassembled WGS sequence"/>
</dbReference>
<evidence type="ECO:0000313" key="2">
    <source>
        <dbReference type="EMBL" id="SDX69825.1"/>
    </source>
</evidence>